<keyword evidence="2" id="KW-1185">Reference proteome</keyword>
<dbReference type="EMBL" id="JAPMSZ010000007">
    <property type="protein sequence ID" value="KAJ5095341.1"/>
    <property type="molecule type" value="Genomic_DNA"/>
</dbReference>
<dbReference type="GeneID" id="81394447"/>
<evidence type="ECO:0000313" key="2">
    <source>
        <dbReference type="Proteomes" id="UP001141434"/>
    </source>
</evidence>
<dbReference type="Proteomes" id="UP001141434">
    <property type="component" value="Unassembled WGS sequence"/>
</dbReference>
<dbReference type="RefSeq" id="XP_056510892.1">
    <property type="nucleotide sequence ID" value="XM_056655279.1"/>
</dbReference>
<proteinExistence type="predicted"/>
<accession>A0A9W9K7H4</accession>
<dbReference type="OrthoDB" id="3350591at2759"/>
<protein>
    <submittedName>
        <fullName evidence="1">Uncharacterized protein</fullName>
    </submittedName>
</protein>
<reference evidence="1" key="2">
    <citation type="journal article" date="2023" name="IMA Fungus">
        <title>Comparative genomic study of the Penicillium genus elucidates a diverse pangenome and 15 lateral gene transfer events.</title>
        <authorList>
            <person name="Petersen C."/>
            <person name="Sorensen T."/>
            <person name="Nielsen M.R."/>
            <person name="Sondergaard T.E."/>
            <person name="Sorensen J.L."/>
            <person name="Fitzpatrick D.A."/>
            <person name="Frisvad J.C."/>
            <person name="Nielsen K.L."/>
        </authorList>
    </citation>
    <scope>NUCLEOTIDE SEQUENCE</scope>
    <source>
        <strain evidence="1">IBT 34128</strain>
    </source>
</reference>
<gene>
    <name evidence="1" type="ORF">NUU61_004697</name>
</gene>
<evidence type="ECO:0000313" key="1">
    <source>
        <dbReference type="EMBL" id="KAJ5095341.1"/>
    </source>
</evidence>
<comment type="caution">
    <text evidence="1">The sequence shown here is derived from an EMBL/GenBank/DDBJ whole genome shotgun (WGS) entry which is preliminary data.</text>
</comment>
<sequence>MHNLYPVDAHDQFAKDIADEPLETDKAEYRYAGTTDFPGTKVFPILNDYLQPDAQTWLEFSIKSILEIVPDAPLSTEICTIGEIVLVLAQQIPYHIIIHHR</sequence>
<reference evidence="1" key="1">
    <citation type="submission" date="2022-11" db="EMBL/GenBank/DDBJ databases">
        <authorList>
            <person name="Petersen C."/>
        </authorList>
    </citation>
    <scope>NUCLEOTIDE SEQUENCE</scope>
    <source>
        <strain evidence="1">IBT 34128</strain>
    </source>
</reference>
<dbReference type="AlphaFoldDB" id="A0A9W9K7H4"/>
<name>A0A9W9K7H4_9EURO</name>
<organism evidence="1 2">
    <name type="scientific">Penicillium alfredii</name>
    <dbReference type="NCBI Taxonomy" id="1506179"/>
    <lineage>
        <taxon>Eukaryota</taxon>
        <taxon>Fungi</taxon>
        <taxon>Dikarya</taxon>
        <taxon>Ascomycota</taxon>
        <taxon>Pezizomycotina</taxon>
        <taxon>Eurotiomycetes</taxon>
        <taxon>Eurotiomycetidae</taxon>
        <taxon>Eurotiales</taxon>
        <taxon>Aspergillaceae</taxon>
        <taxon>Penicillium</taxon>
    </lineage>
</organism>